<protein>
    <submittedName>
        <fullName evidence="1">Uncharacterized protein</fullName>
    </submittedName>
</protein>
<sequence length="223" mass="23240">MYVDRIFPDDTPHREQEQQVVEEQYTLLEAVTLRRCASAGDVESAIADEGEGSDDAAEPVVLASQLTGECGHAESCIESAQSKACNMAELRRQFFEAPWGGASLEELAAAGSRPSLLARHLLATPARTSSEPQLPANDESGGAGLSVSGTSRQSTSPHVAEARRRAHSPLRESVSLKKHWFSTDEASSSSSSCGGAGGSGDAGDAPASMGPIASPQPGPPRPE</sequence>
<evidence type="ECO:0000313" key="2">
    <source>
        <dbReference type="Proteomes" id="UP000821845"/>
    </source>
</evidence>
<comment type="caution">
    <text evidence="1">The sequence shown here is derived from an EMBL/GenBank/DDBJ whole genome shotgun (WGS) entry which is preliminary data.</text>
</comment>
<dbReference type="Proteomes" id="UP000821845">
    <property type="component" value="Chromosome 11"/>
</dbReference>
<accession>A0ACB7T474</accession>
<gene>
    <name evidence="1" type="ORF">HPB50_010393</name>
</gene>
<reference evidence="1" key="1">
    <citation type="submission" date="2020-05" db="EMBL/GenBank/DDBJ databases">
        <title>Large-scale comparative analyses of tick genomes elucidate their genetic diversity and vector capacities.</title>
        <authorList>
            <person name="Jia N."/>
            <person name="Wang J."/>
            <person name="Shi W."/>
            <person name="Du L."/>
            <person name="Sun Y."/>
            <person name="Zhan W."/>
            <person name="Jiang J."/>
            <person name="Wang Q."/>
            <person name="Zhang B."/>
            <person name="Ji P."/>
            <person name="Sakyi L.B."/>
            <person name="Cui X."/>
            <person name="Yuan T."/>
            <person name="Jiang B."/>
            <person name="Yang W."/>
            <person name="Lam T.T.-Y."/>
            <person name="Chang Q."/>
            <person name="Ding S."/>
            <person name="Wang X."/>
            <person name="Zhu J."/>
            <person name="Ruan X."/>
            <person name="Zhao L."/>
            <person name="Wei J."/>
            <person name="Que T."/>
            <person name="Du C."/>
            <person name="Cheng J."/>
            <person name="Dai P."/>
            <person name="Han X."/>
            <person name="Huang E."/>
            <person name="Gao Y."/>
            <person name="Liu J."/>
            <person name="Shao H."/>
            <person name="Ye R."/>
            <person name="Li L."/>
            <person name="Wei W."/>
            <person name="Wang X."/>
            <person name="Wang C."/>
            <person name="Yang T."/>
            <person name="Huo Q."/>
            <person name="Li W."/>
            <person name="Guo W."/>
            <person name="Chen H."/>
            <person name="Zhou L."/>
            <person name="Ni X."/>
            <person name="Tian J."/>
            <person name="Zhou Y."/>
            <person name="Sheng Y."/>
            <person name="Liu T."/>
            <person name="Pan Y."/>
            <person name="Xia L."/>
            <person name="Li J."/>
            <person name="Zhao F."/>
            <person name="Cao W."/>
        </authorList>
    </citation>
    <scope>NUCLEOTIDE SEQUENCE</scope>
    <source>
        <strain evidence="1">Hyas-2018</strain>
    </source>
</reference>
<evidence type="ECO:0000313" key="1">
    <source>
        <dbReference type="EMBL" id="KAH6940926.1"/>
    </source>
</evidence>
<dbReference type="EMBL" id="CM023491">
    <property type="protein sequence ID" value="KAH6940926.1"/>
    <property type="molecule type" value="Genomic_DNA"/>
</dbReference>
<proteinExistence type="predicted"/>
<name>A0ACB7T474_HYAAI</name>
<keyword evidence="2" id="KW-1185">Reference proteome</keyword>
<organism evidence="1 2">
    <name type="scientific">Hyalomma asiaticum</name>
    <name type="common">Tick</name>
    <dbReference type="NCBI Taxonomy" id="266040"/>
    <lineage>
        <taxon>Eukaryota</taxon>
        <taxon>Metazoa</taxon>
        <taxon>Ecdysozoa</taxon>
        <taxon>Arthropoda</taxon>
        <taxon>Chelicerata</taxon>
        <taxon>Arachnida</taxon>
        <taxon>Acari</taxon>
        <taxon>Parasitiformes</taxon>
        <taxon>Ixodida</taxon>
        <taxon>Ixodoidea</taxon>
        <taxon>Ixodidae</taxon>
        <taxon>Hyalomminae</taxon>
        <taxon>Hyalomma</taxon>
    </lineage>
</organism>